<sequence length="57" mass="6353">MSKSGALDLASGLGGKINKEEVKSAVDEYVSESQQISLLLPRFLLCRYFYAPNDVWD</sequence>
<dbReference type="EMBL" id="GBRH01217064">
    <property type="protein sequence ID" value="JAD80831.1"/>
    <property type="molecule type" value="Transcribed_RNA"/>
</dbReference>
<accession>A0A0A9CYZ1</accession>
<name>A0A0A9CYZ1_ARUDO</name>
<dbReference type="AlphaFoldDB" id="A0A0A9CYZ1"/>
<reference evidence="1" key="1">
    <citation type="submission" date="2014-09" db="EMBL/GenBank/DDBJ databases">
        <authorList>
            <person name="Magalhaes I.L.F."/>
            <person name="Oliveira U."/>
            <person name="Santos F.R."/>
            <person name="Vidigal T.H.D.A."/>
            <person name="Brescovit A.D."/>
            <person name="Santos A.J."/>
        </authorList>
    </citation>
    <scope>NUCLEOTIDE SEQUENCE</scope>
    <source>
        <tissue evidence="1">Shoot tissue taken approximately 20 cm above the soil surface</tissue>
    </source>
</reference>
<proteinExistence type="predicted"/>
<evidence type="ECO:0000313" key="1">
    <source>
        <dbReference type="EMBL" id="JAD80831.1"/>
    </source>
</evidence>
<organism evidence="1">
    <name type="scientific">Arundo donax</name>
    <name type="common">Giant reed</name>
    <name type="synonym">Donax arundinaceus</name>
    <dbReference type="NCBI Taxonomy" id="35708"/>
    <lineage>
        <taxon>Eukaryota</taxon>
        <taxon>Viridiplantae</taxon>
        <taxon>Streptophyta</taxon>
        <taxon>Embryophyta</taxon>
        <taxon>Tracheophyta</taxon>
        <taxon>Spermatophyta</taxon>
        <taxon>Magnoliopsida</taxon>
        <taxon>Liliopsida</taxon>
        <taxon>Poales</taxon>
        <taxon>Poaceae</taxon>
        <taxon>PACMAD clade</taxon>
        <taxon>Arundinoideae</taxon>
        <taxon>Arundineae</taxon>
        <taxon>Arundo</taxon>
    </lineage>
</organism>
<reference evidence="1" key="2">
    <citation type="journal article" date="2015" name="Data Brief">
        <title>Shoot transcriptome of the giant reed, Arundo donax.</title>
        <authorList>
            <person name="Barrero R.A."/>
            <person name="Guerrero F.D."/>
            <person name="Moolhuijzen P."/>
            <person name="Goolsby J.A."/>
            <person name="Tidwell J."/>
            <person name="Bellgard S.E."/>
            <person name="Bellgard M.I."/>
        </authorList>
    </citation>
    <scope>NUCLEOTIDE SEQUENCE</scope>
    <source>
        <tissue evidence="1">Shoot tissue taken approximately 20 cm above the soil surface</tissue>
    </source>
</reference>
<protein>
    <submittedName>
        <fullName evidence="1">Uncharacterized protein</fullName>
    </submittedName>
</protein>